<dbReference type="AlphaFoldDB" id="A0A8J6JB21"/>
<keyword evidence="2" id="KW-1185">Reference proteome</keyword>
<protein>
    <submittedName>
        <fullName evidence="1">Noncanonical pyrimidine nucleotidase, YjjG family</fullName>
    </submittedName>
</protein>
<dbReference type="InterPro" id="IPR036412">
    <property type="entry name" value="HAD-like_sf"/>
</dbReference>
<dbReference type="InterPro" id="IPR023214">
    <property type="entry name" value="HAD_sf"/>
</dbReference>
<dbReference type="InterPro" id="IPR023198">
    <property type="entry name" value="PGP-like_dom2"/>
</dbReference>
<dbReference type="PANTHER" id="PTHR47478">
    <property type="match status" value="1"/>
</dbReference>
<evidence type="ECO:0000313" key="1">
    <source>
        <dbReference type="EMBL" id="MBC5722913.1"/>
    </source>
</evidence>
<evidence type="ECO:0000313" key="2">
    <source>
        <dbReference type="Proteomes" id="UP000628736"/>
    </source>
</evidence>
<name>A0A8J6JB21_9FIRM</name>
<dbReference type="SFLD" id="SFLDG01129">
    <property type="entry name" value="C1.5:_HAD__Beta-PGM__Phosphata"/>
    <property type="match status" value="1"/>
</dbReference>
<reference evidence="1" key="1">
    <citation type="submission" date="2020-08" db="EMBL/GenBank/DDBJ databases">
        <title>Genome public.</title>
        <authorList>
            <person name="Liu C."/>
            <person name="Sun Q."/>
        </authorList>
    </citation>
    <scope>NUCLEOTIDE SEQUENCE</scope>
    <source>
        <strain evidence="1">NSJ-23</strain>
    </source>
</reference>
<dbReference type="Gene3D" id="1.10.150.240">
    <property type="entry name" value="Putative phosphatase, domain 2"/>
    <property type="match status" value="1"/>
</dbReference>
<dbReference type="InterPro" id="IPR052550">
    <property type="entry name" value="Pyrimidine_5'-ntase_YjjG"/>
</dbReference>
<dbReference type="Pfam" id="PF00702">
    <property type="entry name" value="Hydrolase"/>
    <property type="match status" value="1"/>
</dbReference>
<dbReference type="InterPro" id="IPR006439">
    <property type="entry name" value="HAD-SF_hydro_IA"/>
</dbReference>
<dbReference type="NCBIfam" id="TIGR01549">
    <property type="entry name" value="HAD-SF-IA-v1"/>
    <property type="match status" value="1"/>
</dbReference>
<gene>
    <name evidence="1" type="ORF">H8S11_08825</name>
</gene>
<dbReference type="RefSeq" id="WP_147572377.1">
    <property type="nucleotide sequence ID" value="NZ_JACOPO010000005.1"/>
</dbReference>
<accession>A0A8J6JB21</accession>
<comment type="caution">
    <text evidence="1">The sequence shown here is derived from an EMBL/GenBank/DDBJ whole genome shotgun (WGS) entry which is preliminary data.</text>
</comment>
<dbReference type="SFLD" id="SFLDS00003">
    <property type="entry name" value="Haloacid_Dehalogenase"/>
    <property type="match status" value="1"/>
</dbReference>
<dbReference type="Proteomes" id="UP000628736">
    <property type="component" value="Unassembled WGS sequence"/>
</dbReference>
<dbReference type="Gene3D" id="3.40.50.1000">
    <property type="entry name" value="HAD superfamily/HAD-like"/>
    <property type="match status" value="1"/>
</dbReference>
<dbReference type="PANTHER" id="PTHR47478:SF1">
    <property type="entry name" value="PYRIMIDINE 5'-NUCLEOTIDASE YJJG"/>
    <property type="match status" value="1"/>
</dbReference>
<dbReference type="EMBL" id="JACOPO010000005">
    <property type="protein sequence ID" value="MBC5722913.1"/>
    <property type="molecule type" value="Genomic_DNA"/>
</dbReference>
<dbReference type="NCBIfam" id="TIGR02254">
    <property type="entry name" value="YjjG_YfnB"/>
    <property type="match status" value="1"/>
</dbReference>
<proteinExistence type="predicted"/>
<dbReference type="InterPro" id="IPR011951">
    <property type="entry name" value="HAD-SF_hydro_IA_YjjG/PynA"/>
</dbReference>
<dbReference type="GO" id="GO:0008253">
    <property type="term" value="F:5'-nucleotidase activity"/>
    <property type="evidence" value="ECO:0007669"/>
    <property type="project" value="InterPro"/>
</dbReference>
<dbReference type="SUPFAM" id="SSF56784">
    <property type="entry name" value="HAD-like"/>
    <property type="match status" value="1"/>
</dbReference>
<organism evidence="1 2">
    <name type="scientific">Flintibacter hominis</name>
    <dbReference type="NCBI Taxonomy" id="2763048"/>
    <lineage>
        <taxon>Bacteria</taxon>
        <taxon>Bacillati</taxon>
        <taxon>Bacillota</taxon>
        <taxon>Clostridia</taxon>
        <taxon>Eubacteriales</taxon>
        <taxon>Flintibacter</taxon>
    </lineage>
</organism>
<sequence length="231" mass="25997">MIQVILWDIDGTLLDFGLAEKAAIRACFIRFGLGECPDDMLARYSSINQKYWNALERGELTKPQVLSGRFQEFFQSEGIEFSDIEGFNHAYQIQLGETVVFRDHGYELVRDLKGQVRQYAVTNGTAVAQQRKLDKSGLIRLFDGVFISEQVGAEKPSPDFFRAVFNHVGPIAPEEVLIVGDSLTSDIQGGNNAGILCCWYDPEDRPLPQGLTVHYHIQDLNQVREILTLSL</sequence>